<accession>A0A1J9QVM1</accession>
<gene>
    <name evidence="1" type="ORF">ACJ73_04356</name>
</gene>
<dbReference type="STRING" id="1658174.A0A1J9QVM1"/>
<proteinExistence type="predicted"/>
<dbReference type="EMBL" id="LGTZ01000596">
    <property type="protein sequence ID" value="OJD24283.1"/>
    <property type="molecule type" value="Genomic_DNA"/>
</dbReference>
<sequence>MANKAKWPQLGVQPQNLHEHAIQLIAEAAALQALDKGHRQKLPDQLFESFLSSVQTYAKKTREAPSSHEILDKLNQIHHIAKTSIADDLTLIKNAVNHAATQPTAKNLTWADRVRMGVPSHPSPTRAPPPVPPSSKEREIVVKLHNPESATLLRQKTPEEIRDKINDTLKQWTNAEQIQIVAAKQLKSGDISIHQQAQQTRTHLGTALNNGCEL</sequence>
<name>A0A1J9QVM1_9EURO</name>
<evidence type="ECO:0000313" key="1">
    <source>
        <dbReference type="EMBL" id="OJD24283.1"/>
    </source>
</evidence>
<keyword evidence="2" id="KW-1185">Reference proteome</keyword>
<reference evidence="1 2" key="1">
    <citation type="submission" date="2015-08" db="EMBL/GenBank/DDBJ databases">
        <title>Emmonsia species relationships and genome sequence.</title>
        <authorList>
            <person name="Cuomo C.A."/>
            <person name="Schwartz I.S."/>
            <person name="Kenyon C."/>
            <person name="De Hoog G.S."/>
            <person name="Govender N.P."/>
            <person name="Botha A."/>
            <person name="Moreno L."/>
            <person name="De Vries M."/>
            <person name="Munoz J.F."/>
            <person name="Stielow J.B."/>
        </authorList>
    </citation>
    <scope>NUCLEOTIDE SEQUENCE [LARGE SCALE GENOMIC DNA]</scope>
    <source>
        <strain evidence="1 2">EI222</strain>
    </source>
</reference>
<evidence type="ECO:0000313" key="2">
    <source>
        <dbReference type="Proteomes" id="UP000242791"/>
    </source>
</evidence>
<comment type="caution">
    <text evidence="1">The sequence shown here is derived from an EMBL/GenBank/DDBJ whole genome shotgun (WGS) entry which is preliminary data.</text>
</comment>
<dbReference type="OrthoDB" id="3530768at2759"/>
<dbReference type="AlphaFoldDB" id="A0A1J9QVM1"/>
<dbReference type="Proteomes" id="UP000242791">
    <property type="component" value="Unassembled WGS sequence"/>
</dbReference>
<dbReference type="VEuPathDB" id="FungiDB:ACJ73_04356"/>
<protein>
    <submittedName>
        <fullName evidence="1">Uncharacterized protein</fullName>
    </submittedName>
</protein>
<organism evidence="1 2">
    <name type="scientific">Blastomyces percursus</name>
    <dbReference type="NCBI Taxonomy" id="1658174"/>
    <lineage>
        <taxon>Eukaryota</taxon>
        <taxon>Fungi</taxon>
        <taxon>Dikarya</taxon>
        <taxon>Ascomycota</taxon>
        <taxon>Pezizomycotina</taxon>
        <taxon>Eurotiomycetes</taxon>
        <taxon>Eurotiomycetidae</taxon>
        <taxon>Onygenales</taxon>
        <taxon>Ajellomycetaceae</taxon>
        <taxon>Blastomyces</taxon>
    </lineage>
</organism>